<evidence type="ECO:0000256" key="4">
    <source>
        <dbReference type="ARBA" id="ARBA00023136"/>
    </source>
</evidence>
<dbReference type="Pfam" id="PF10197">
    <property type="entry name" value="Cir_N"/>
    <property type="match status" value="1"/>
</dbReference>
<dbReference type="SMART" id="SM00724">
    <property type="entry name" value="TLC"/>
    <property type="match status" value="1"/>
</dbReference>
<evidence type="ECO:0000313" key="9">
    <source>
        <dbReference type="EMBL" id="CAF9905085.1"/>
    </source>
</evidence>
<dbReference type="PROSITE" id="PS50922">
    <property type="entry name" value="TLC"/>
    <property type="match status" value="1"/>
</dbReference>
<dbReference type="InterPro" id="IPR019339">
    <property type="entry name" value="CIR_N_dom"/>
</dbReference>
<evidence type="ECO:0000256" key="1">
    <source>
        <dbReference type="ARBA" id="ARBA00004141"/>
    </source>
</evidence>
<evidence type="ECO:0000313" key="10">
    <source>
        <dbReference type="Proteomes" id="UP000664169"/>
    </source>
</evidence>
<evidence type="ECO:0000256" key="7">
    <source>
        <dbReference type="SAM" id="Phobius"/>
    </source>
</evidence>
<feature type="compositionally biased region" description="Basic and acidic residues" evidence="6">
    <location>
        <begin position="149"/>
        <end position="165"/>
    </location>
</feature>
<evidence type="ECO:0000256" key="6">
    <source>
        <dbReference type="SAM" id="MobiDB-lite"/>
    </source>
</evidence>
<feature type="transmembrane region" description="Helical" evidence="7">
    <location>
        <begin position="341"/>
        <end position="359"/>
    </location>
</feature>
<dbReference type="OrthoDB" id="10266980at2759"/>
<comment type="caution">
    <text evidence="9">The sequence shown here is derived from an EMBL/GenBank/DDBJ whole genome shotgun (WGS) entry which is preliminary data.</text>
</comment>
<reference evidence="9" key="1">
    <citation type="submission" date="2021-03" db="EMBL/GenBank/DDBJ databases">
        <authorList>
            <person name="Tagirdzhanova G."/>
        </authorList>
    </citation>
    <scope>NUCLEOTIDE SEQUENCE</scope>
</reference>
<comment type="subcellular location">
    <subcellularLocation>
        <location evidence="1">Membrane</location>
        <topology evidence="1">Multi-pass membrane protein</topology>
    </subcellularLocation>
</comment>
<feature type="compositionally biased region" description="Polar residues" evidence="6">
    <location>
        <begin position="625"/>
        <end position="634"/>
    </location>
</feature>
<keyword evidence="10" id="KW-1185">Reference proteome</keyword>
<name>A0A8H3EG93_9LECA</name>
<proteinExistence type="predicted"/>
<keyword evidence="3 7" id="KW-1133">Transmembrane helix</keyword>
<evidence type="ECO:0000256" key="2">
    <source>
        <dbReference type="ARBA" id="ARBA00022692"/>
    </source>
</evidence>
<dbReference type="EMBL" id="CAJPDQ010000002">
    <property type="protein sequence ID" value="CAF9905085.1"/>
    <property type="molecule type" value="Genomic_DNA"/>
</dbReference>
<keyword evidence="2 5" id="KW-0812">Transmembrane</keyword>
<protein>
    <recommendedName>
        <fullName evidence="8">TLC domain-containing protein</fullName>
    </recommendedName>
</protein>
<dbReference type="Pfam" id="PF03798">
    <property type="entry name" value="TRAM_LAG1_CLN8"/>
    <property type="match status" value="1"/>
</dbReference>
<feature type="region of interest" description="Disordered" evidence="6">
    <location>
        <begin position="52"/>
        <end position="168"/>
    </location>
</feature>
<dbReference type="PANTHER" id="PTHR22093:SF0">
    <property type="entry name" value="LEUKOCYTE RECEPTOR CLUSTER MEMBER 1"/>
    <property type="match status" value="1"/>
</dbReference>
<evidence type="ECO:0000256" key="5">
    <source>
        <dbReference type="PROSITE-ProRule" id="PRU00205"/>
    </source>
</evidence>
<feature type="transmembrane region" description="Helical" evidence="7">
    <location>
        <begin position="505"/>
        <end position="525"/>
    </location>
</feature>
<evidence type="ECO:0000256" key="3">
    <source>
        <dbReference type="ARBA" id="ARBA00022989"/>
    </source>
</evidence>
<dbReference type="InterPro" id="IPR006634">
    <property type="entry name" value="TLC-dom"/>
</dbReference>
<feature type="compositionally biased region" description="Basic and acidic residues" evidence="6">
    <location>
        <begin position="205"/>
        <end position="221"/>
    </location>
</feature>
<feature type="compositionally biased region" description="Polar residues" evidence="6">
    <location>
        <begin position="103"/>
        <end position="126"/>
    </location>
</feature>
<organism evidence="9 10">
    <name type="scientific">Gomphillus americanus</name>
    <dbReference type="NCBI Taxonomy" id="1940652"/>
    <lineage>
        <taxon>Eukaryota</taxon>
        <taxon>Fungi</taxon>
        <taxon>Dikarya</taxon>
        <taxon>Ascomycota</taxon>
        <taxon>Pezizomycotina</taxon>
        <taxon>Lecanoromycetes</taxon>
        <taxon>OSLEUM clade</taxon>
        <taxon>Ostropomycetidae</taxon>
        <taxon>Ostropales</taxon>
        <taxon>Graphidaceae</taxon>
        <taxon>Gomphilloideae</taxon>
        <taxon>Gomphillus</taxon>
    </lineage>
</organism>
<keyword evidence="4 5" id="KW-0472">Membrane</keyword>
<feature type="transmembrane region" description="Helical" evidence="7">
    <location>
        <begin position="472"/>
        <end position="493"/>
    </location>
</feature>
<feature type="domain" description="TLC" evidence="8">
    <location>
        <begin position="374"/>
        <end position="612"/>
    </location>
</feature>
<dbReference type="GO" id="GO:0016020">
    <property type="term" value="C:membrane"/>
    <property type="evidence" value="ECO:0007669"/>
    <property type="project" value="UniProtKB-SubCell"/>
</dbReference>
<accession>A0A8H3EG93</accession>
<feature type="transmembrane region" description="Helical" evidence="7">
    <location>
        <begin position="379"/>
        <end position="400"/>
    </location>
</feature>
<gene>
    <name evidence="9" type="ORF">GOMPHAMPRED_003030</name>
</gene>
<sequence length="646" mass="73568">MPLHLLGKKSWNVYNHDNIERVKQDEAKAAAKEAAAEQRMQEVDAERRIRQLRGLPVDELETSLPPANDETHPSSETYVERDRKRRRRAGEDDTDRDIRYAKESQSQLYEASTRQSYKSSPNTPLHDTNGHINLFPEKKGSKSTSRSSRNPEAEQEKAQKSRELEDQYTMRFSNASGFKDAVDKPQWYHSKFVVDGGQETPSKNVWRDEDPQRKHREQNRMSADDPLAAIQRGVKGVRQAEQSRREWKERQQGEINEMIKQEQVERRSRNRRNVDELDGFSLDTGHELLLKVTLSQHSSISIRPANMLDPLPPAPQWLVKATEPVASSLNLPTLPLHVHEILASAIFYHCLFLFGAPAISKRLIPSFYAEFNKRTKINWNVHIVSFVQSLVVCSFALWTMRADEERSQLSWQGRVFGYTGATGVVQALGAGYFMWDLYMCLRYFSIFGPGMLAHAISAISVFSLGFRPFVNYYAPTFVLYELSSPFLNIHWACDKLRLTGSIYQLINGVVLIIVFFGARLCYGTYSSFRVFYDIYTAMQSPATGTGFADISSSKGPATTQSTNQLAEVMRFYDHAAVPFWLAAVYLGSNLVLNGLNWYWFGKMITTIKARFEPDAQKLAKEKQLSHSVSSSTTGAEVKANGRKRRA</sequence>
<feature type="transmembrane region" description="Helical" evidence="7">
    <location>
        <begin position="415"/>
        <end position="434"/>
    </location>
</feature>
<feature type="transmembrane region" description="Helical" evidence="7">
    <location>
        <begin position="446"/>
        <end position="466"/>
    </location>
</feature>
<feature type="region of interest" description="Disordered" evidence="6">
    <location>
        <begin position="245"/>
        <end position="270"/>
    </location>
</feature>
<evidence type="ECO:0000259" key="8">
    <source>
        <dbReference type="PROSITE" id="PS50922"/>
    </source>
</evidence>
<feature type="region of interest" description="Disordered" evidence="6">
    <location>
        <begin position="198"/>
        <end position="221"/>
    </location>
</feature>
<dbReference type="SMART" id="SM01083">
    <property type="entry name" value="Cir_N"/>
    <property type="match status" value="1"/>
</dbReference>
<feature type="region of interest" description="Disordered" evidence="6">
    <location>
        <begin position="621"/>
        <end position="646"/>
    </location>
</feature>
<feature type="transmembrane region" description="Helical" evidence="7">
    <location>
        <begin position="579"/>
        <end position="600"/>
    </location>
</feature>
<dbReference type="PANTHER" id="PTHR22093">
    <property type="entry name" value="LEUKOCYTE RECEPTOR CLUSTER LRC MEMBER 1"/>
    <property type="match status" value="1"/>
</dbReference>
<feature type="compositionally biased region" description="Basic and acidic residues" evidence="6">
    <location>
        <begin position="69"/>
        <end position="82"/>
    </location>
</feature>
<dbReference type="Proteomes" id="UP000664169">
    <property type="component" value="Unassembled WGS sequence"/>
</dbReference>
<dbReference type="AlphaFoldDB" id="A0A8H3EG93"/>
<dbReference type="InterPro" id="IPR039875">
    <property type="entry name" value="LENG1-like"/>
</dbReference>